<dbReference type="InterPro" id="IPR037185">
    <property type="entry name" value="EmrE-like"/>
</dbReference>
<reference evidence="9" key="1">
    <citation type="submission" date="2022-10" db="EMBL/GenBank/DDBJ databases">
        <title>The complete genomes of actinobacterial strains from the NBC collection.</title>
        <authorList>
            <person name="Joergensen T.S."/>
            <person name="Alvarez Arevalo M."/>
            <person name="Sterndorff E.B."/>
            <person name="Faurdal D."/>
            <person name="Vuksanovic O."/>
            <person name="Mourched A.-S."/>
            <person name="Charusanti P."/>
            <person name="Shaw S."/>
            <person name="Blin K."/>
            <person name="Weber T."/>
        </authorList>
    </citation>
    <scope>NUCLEOTIDE SEQUENCE</scope>
    <source>
        <strain evidence="9">NBC 00180</strain>
    </source>
</reference>
<feature type="transmembrane region" description="Helical" evidence="7">
    <location>
        <begin position="32"/>
        <end position="52"/>
    </location>
</feature>
<evidence type="ECO:0000256" key="5">
    <source>
        <dbReference type="ARBA" id="ARBA00023136"/>
    </source>
</evidence>
<evidence type="ECO:0000256" key="4">
    <source>
        <dbReference type="ARBA" id="ARBA00022989"/>
    </source>
</evidence>
<sequence>MNALLSIAFVLSWSSGFIGAKLGAGSASAVTILMWRFLPLAVILVVVAAVLGRASWRGLTGRDLARQAVIGTLSQSGYLLTVYYAIQLGVSSGTTALIDGVQPLVAGALAGPLLRQYVSRRQWLGLVLGVSGVLIVTMADATAATGVAAWAYLIPFLGMLSLVAATFLESRSRTPVPPSVALTVHCGTSAVLFTAFALSTGAAAPPAEAGFWAAIGWLVVLSTFGGYGLYWMILRRSGVTKVNTLMFLMAPVTAVWGAFMFGEPFGAQTAIGLVVGLVAVVIVHRGGGASRTRAVRRRSKTGGSPQQVPHTLPACPAPKPPDSGHRLSGGCP</sequence>
<dbReference type="PANTHER" id="PTHR32322">
    <property type="entry name" value="INNER MEMBRANE TRANSPORTER"/>
    <property type="match status" value="1"/>
</dbReference>
<dbReference type="InterPro" id="IPR000620">
    <property type="entry name" value="EamA_dom"/>
</dbReference>
<name>A0AAU1HSQ8_9ACTN</name>
<evidence type="ECO:0000256" key="1">
    <source>
        <dbReference type="ARBA" id="ARBA00004141"/>
    </source>
</evidence>
<feature type="transmembrane region" description="Helical" evidence="7">
    <location>
        <begin position="123"/>
        <end position="143"/>
    </location>
</feature>
<proteinExistence type="inferred from homology"/>
<organism evidence="9">
    <name type="scientific">Streptomyces sp. NBC_00180</name>
    <dbReference type="NCBI Taxonomy" id="2903632"/>
    <lineage>
        <taxon>Bacteria</taxon>
        <taxon>Bacillati</taxon>
        <taxon>Actinomycetota</taxon>
        <taxon>Actinomycetes</taxon>
        <taxon>Kitasatosporales</taxon>
        <taxon>Streptomycetaceae</taxon>
        <taxon>Streptomyces</taxon>
    </lineage>
</organism>
<accession>A0AAU1HSQ8</accession>
<feature type="transmembrane region" description="Helical" evidence="7">
    <location>
        <begin position="265"/>
        <end position="283"/>
    </location>
</feature>
<keyword evidence="5 7" id="KW-0472">Membrane</keyword>
<dbReference type="GO" id="GO:0016020">
    <property type="term" value="C:membrane"/>
    <property type="evidence" value="ECO:0007669"/>
    <property type="project" value="UniProtKB-SubCell"/>
</dbReference>
<protein>
    <submittedName>
        <fullName evidence="9">DMT family transporter</fullName>
    </submittedName>
</protein>
<evidence type="ECO:0000256" key="3">
    <source>
        <dbReference type="ARBA" id="ARBA00022692"/>
    </source>
</evidence>
<dbReference type="SUPFAM" id="SSF103481">
    <property type="entry name" value="Multidrug resistance efflux transporter EmrE"/>
    <property type="match status" value="2"/>
</dbReference>
<keyword evidence="3 7" id="KW-0812">Transmembrane</keyword>
<evidence type="ECO:0000313" key="9">
    <source>
        <dbReference type="EMBL" id="WTP85813.1"/>
    </source>
</evidence>
<evidence type="ECO:0000259" key="8">
    <source>
        <dbReference type="Pfam" id="PF00892"/>
    </source>
</evidence>
<comment type="similarity">
    <text evidence="2">Belongs to the EamA transporter family.</text>
</comment>
<feature type="transmembrane region" description="Helical" evidence="7">
    <location>
        <begin position="180"/>
        <end position="203"/>
    </location>
</feature>
<dbReference type="EMBL" id="CP108140">
    <property type="protein sequence ID" value="WTP85813.1"/>
    <property type="molecule type" value="Genomic_DNA"/>
</dbReference>
<feature type="transmembrane region" description="Helical" evidence="7">
    <location>
        <begin position="242"/>
        <end position="259"/>
    </location>
</feature>
<dbReference type="AlphaFoldDB" id="A0AAU1HSQ8"/>
<evidence type="ECO:0000256" key="2">
    <source>
        <dbReference type="ARBA" id="ARBA00007362"/>
    </source>
</evidence>
<feature type="domain" description="EamA" evidence="8">
    <location>
        <begin position="150"/>
        <end position="283"/>
    </location>
</feature>
<feature type="transmembrane region" description="Helical" evidence="7">
    <location>
        <begin position="149"/>
        <end position="168"/>
    </location>
</feature>
<gene>
    <name evidence="9" type="ORF">OG477_10745</name>
</gene>
<feature type="domain" description="EamA" evidence="8">
    <location>
        <begin position="3"/>
        <end position="137"/>
    </location>
</feature>
<feature type="transmembrane region" description="Helical" evidence="7">
    <location>
        <begin position="209"/>
        <end position="230"/>
    </location>
</feature>
<evidence type="ECO:0000256" key="7">
    <source>
        <dbReference type="SAM" id="Phobius"/>
    </source>
</evidence>
<evidence type="ECO:0000256" key="6">
    <source>
        <dbReference type="SAM" id="MobiDB-lite"/>
    </source>
</evidence>
<feature type="region of interest" description="Disordered" evidence="6">
    <location>
        <begin position="292"/>
        <end position="332"/>
    </location>
</feature>
<dbReference type="PANTHER" id="PTHR32322:SF2">
    <property type="entry name" value="EAMA DOMAIN-CONTAINING PROTEIN"/>
    <property type="match status" value="1"/>
</dbReference>
<comment type="subcellular location">
    <subcellularLocation>
        <location evidence="1">Membrane</location>
        <topology evidence="1">Multi-pass membrane protein</topology>
    </subcellularLocation>
</comment>
<dbReference type="InterPro" id="IPR050638">
    <property type="entry name" value="AA-Vitamin_Transporters"/>
</dbReference>
<dbReference type="Pfam" id="PF00892">
    <property type="entry name" value="EamA"/>
    <property type="match status" value="2"/>
</dbReference>
<keyword evidence="4 7" id="KW-1133">Transmembrane helix</keyword>